<gene>
    <name evidence="4" type="ORF">DILT_LOCUS14546</name>
</gene>
<protein>
    <submittedName>
        <fullName evidence="4">Uncharacterized protein</fullName>
    </submittedName>
</protein>
<accession>A0A3P7M6W5</accession>
<dbReference type="GO" id="GO:0005525">
    <property type="term" value="F:GTP binding"/>
    <property type="evidence" value="ECO:0007669"/>
    <property type="project" value="UniProtKB-KW"/>
</dbReference>
<evidence type="ECO:0000313" key="5">
    <source>
        <dbReference type="Proteomes" id="UP000281553"/>
    </source>
</evidence>
<dbReference type="Gene3D" id="1.10.1580.10">
    <property type="match status" value="1"/>
</dbReference>
<dbReference type="EMBL" id="UYRU01074760">
    <property type="protein sequence ID" value="VDN25014.1"/>
    <property type="molecule type" value="Genomic_DNA"/>
</dbReference>
<dbReference type="InterPro" id="IPR023179">
    <property type="entry name" value="GTP-bd_ortho_bundle_sf"/>
</dbReference>
<feature type="non-terminal residue" evidence="4">
    <location>
        <position position="132"/>
    </location>
</feature>
<dbReference type="Proteomes" id="UP000281553">
    <property type="component" value="Unassembled WGS sequence"/>
</dbReference>
<keyword evidence="5" id="KW-1185">Reference proteome</keyword>
<sequence length="132" mass="15103">MTPIDVIDDLPIYLFPRSFPHKKFCQRGGEPDIIATAKRVLNDFQRGKLPYFALGEIFEGEETSIEDEQGDEEVLENEQKEEEMEDDEDASFDLAPHSEDELEETQKAAEEEVEAAGGLSKSRQRQLERALR</sequence>
<feature type="region of interest" description="Disordered" evidence="3">
    <location>
        <begin position="60"/>
        <end position="132"/>
    </location>
</feature>
<keyword evidence="1" id="KW-0547">Nucleotide-binding</keyword>
<evidence type="ECO:0000256" key="2">
    <source>
        <dbReference type="ARBA" id="ARBA00023134"/>
    </source>
</evidence>
<evidence type="ECO:0000256" key="1">
    <source>
        <dbReference type="ARBA" id="ARBA00022741"/>
    </source>
</evidence>
<feature type="compositionally biased region" description="Basic and acidic residues" evidence="3">
    <location>
        <begin position="96"/>
        <end position="110"/>
    </location>
</feature>
<reference evidence="4 5" key="1">
    <citation type="submission" date="2018-11" db="EMBL/GenBank/DDBJ databases">
        <authorList>
            <consortium name="Pathogen Informatics"/>
        </authorList>
    </citation>
    <scope>NUCLEOTIDE SEQUENCE [LARGE SCALE GENOMIC DNA]</scope>
</reference>
<evidence type="ECO:0000313" key="4">
    <source>
        <dbReference type="EMBL" id="VDN25014.1"/>
    </source>
</evidence>
<proteinExistence type="predicted"/>
<evidence type="ECO:0000256" key="3">
    <source>
        <dbReference type="SAM" id="MobiDB-lite"/>
    </source>
</evidence>
<keyword evidence="2" id="KW-0342">GTP-binding</keyword>
<name>A0A3P7M6W5_DIBLA</name>
<feature type="compositionally biased region" description="Acidic residues" evidence="3">
    <location>
        <begin position="60"/>
        <end position="91"/>
    </location>
</feature>
<dbReference type="OrthoDB" id="444945at2759"/>
<dbReference type="AlphaFoldDB" id="A0A3P7M6W5"/>
<organism evidence="4 5">
    <name type="scientific">Dibothriocephalus latus</name>
    <name type="common">Fish tapeworm</name>
    <name type="synonym">Diphyllobothrium latum</name>
    <dbReference type="NCBI Taxonomy" id="60516"/>
    <lineage>
        <taxon>Eukaryota</taxon>
        <taxon>Metazoa</taxon>
        <taxon>Spiralia</taxon>
        <taxon>Lophotrochozoa</taxon>
        <taxon>Platyhelminthes</taxon>
        <taxon>Cestoda</taxon>
        <taxon>Eucestoda</taxon>
        <taxon>Diphyllobothriidea</taxon>
        <taxon>Diphyllobothriidae</taxon>
        <taxon>Dibothriocephalus</taxon>
    </lineage>
</organism>